<evidence type="ECO:0000313" key="1">
    <source>
        <dbReference type="EMBL" id="UFZ05477.1"/>
    </source>
</evidence>
<dbReference type="Proteomes" id="UP001431010">
    <property type="component" value="Chromosome"/>
</dbReference>
<gene>
    <name evidence="1" type="ORF">LQG66_03935</name>
</gene>
<name>A0ABY3REE6_9BRAD</name>
<protein>
    <recommendedName>
        <fullName evidence="3">MarR family transcriptional regulator</fullName>
    </recommendedName>
</protein>
<dbReference type="RefSeq" id="WP_231323617.1">
    <property type="nucleotide sequence ID" value="NZ_CP088156.1"/>
</dbReference>
<dbReference type="EMBL" id="CP088156">
    <property type="protein sequence ID" value="UFZ05477.1"/>
    <property type="molecule type" value="Genomic_DNA"/>
</dbReference>
<proteinExistence type="predicted"/>
<accession>A0ABY3REE6</accession>
<reference evidence="1" key="1">
    <citation type="journal article" date="2024" name="Antonie Van Leeuwenhoek">
        <title>Bradyrhizobium ontarionense sp. nov., a novel bacterial symbiont isolated from Aeschynomene indica (Indian jointvetch), harbours photosynthesis, nitrogen fixation and nitrous oxide (N2O) reductase genes.</title>
        <authorList>
            <person name="Bromfield E.S.P."/>
            <person name="Cloutier S."/>
        </authorList>
    </citation>
    <scope>NUCLEOTIDE SEQUENCE</scope>
    <source>
        <strain evidence="1">A19</strain>
    </source>
</reference>
<sequence length="208" mass="23394">MAMFHQQAKLDVRVPKGNEGFWLIMNHLQILNGEFTVGDIDELTCSCVQNVSKYLTGLLNAGIAEQVGERPPKAKGQFASPLYRLVKTPVLAPRVRDDGSLIPATAQECVWNAMRTLKQFNVPELIFAATTDQVKPKEPATRRYVMLIERAGYLVRVGKCQPIRYRLKPDMNTGPQPPSCKLFDVRVVWDPNLKRFFGDAPEAREVAP</sequence>
<keyword evidence="2" id="KW-1185">Reference proteome</keyword>
<evidence type="ECO:0000313" key="2">
    <source>
        <dbReference type="Proteomes" id="UP001431010"/>
    </source>
</evidence>
<organism evidence="1 2">
    <name type="scientific">Bradyrhizobium ontarionense</name>
    <dbReference type="NCBI Taxonomy" id="2898149"/>
    <lineage>
        <taxon>Bacteria</taxon>
        <taxon>Pseudomonadati</taxon>
        <taxon>Pseudomonadota</taxon>
        <taxon>Alphaproteobacteria</taxon>
        <taxon>Hyphomicrobiales</taxon>
        <taxon>Nitrobacteraceae</taxon>
        <taxon>Bradyrhizobium</taxon>
    </lineage>
</organism>
<evidence type="ECO:0008006" key="3">
    <source>
        <dbReference type="Google" id="ProtNLM"/>
    </source>
</evidence>